<dbReference type="Gene3D" id="1.10.510.10">
    <property type="entry name" value="Transferase(Phosphotransferase) domain 1"/>
    <property type="match status" value="1"/>
</dbReference>
<feature type="compositionally biased region" description="Polar residues" evidence="7">
    <location>
        <begin position="136"/>
        <end position="147"/>
    </location>
</feature>
<evidence type="ECO:0000313" key="10">
    <source>
        <dbReference type="Proteomes" id="UP000887574"/>
    </source>
</evidence>
<dbReference type="GO" id="GO:0004691">
    <property type="term" value="F:cAMP-dependent protein kinase activity"/>
    <property type="evidence" value="ECO:0007669"/>
    <property type="project" value="TreeGrafter"/>
</dbReference>
<feature type="region of interest" description="Disordered" evidence="7">
    <location>
        <begin position="106"/>
        <end position="154"/>
    </location>
</feature>
<dbReference type="Pfam" id="PF00069">
    <property type="entry name" value="Pkinase"/>
    <property type="match status" value="1"/>
</dbReference>
<dbReference type="GO" id="GO:0005952">
    <property type="term" value="C:cAMP-dependent protein kinase complex"/>
    <property type="evidence" value="ECO:0007669"/>
    <property type="project" value="TreeGrafter"/>
</dbReference>
<dbReference type="Gene3D" id="3.30.200.20">
    <property type="entry name" value="Phosphorylase Kinase, domain 1"/>
    <property type="match status" value="1"/>
</dbReference>
<dbReference type="PANTHER" id="PTHR24353">
    <property type="entry name" value="CYCLIC NUCLEOTIDE-DEPENDENT PROTEIN KINASE"/>
    <property type="match status" value="1"/>
</dbReference>
<proteinExistence type="predicted"/>
<dbReference type="WBParaSite" id="jg12375">
    <property type="protein sequence ID" value="jg12375"/>
    <property type="gene ID" value="jg12375"/>
</dbReference>
<evidence type="ECO:0000259" key="8">
    <source>
        <dbReference type="PROSITE" id="PS50011"/>
    </source>
</evidence>
<evidence type="ECO:0000313" key="11">
    <source>
        <dbReference type="WBParaSite" id="jg12375"/>
    </source>
</evidence>
<dbReference type="InterPro" id="IPR008271">
    <property type="entry name" value="Ser/Thr_kinase_AS"/>
</dbReference>
<keyword evidence="5" id="KW-0418">Kinase</keyword>
<feature type="region of interest" description="Disordered" evidence="7">
    <location>
        <begin position="38"/>
        <end position="86"/>
    </location>
</feature>
<dbReference type="PANTHER" id="PTHR24353:SF37">
    <property type="entry name" value="CAMP-DEPENDENT PROTEIN KINASE CATALYTIC SUBUNIT PRKX"/>
    <property type="match status" value="1"/>
</dbReference>
<accession>A0A915CT99</accession>
<evidence type="ECO:0000256" key="3">
    <source>
        <dbReference type="ARBA" id="ARBA00022679"/>
    </source>
</evidence>
<feature type="domain" description="AGC-kinase C-terminal" evidence="9">
    <location>
        <begin position="433"/>
        <end position="485"/>
    </location>
</feature>
<evidence type="ECO:0000256" key="4">
    <source>
        <dbReference type="ARBA" id="ARBA00022741"/>
    </source>
</evidence>
<evidence type="ECO:0000256" key="5">
    <source>
        <dbReference type="ARBA" id="ARBA00022777"/>
    </source>
</evidence>
<feature type="compositionally biased region" description="Basic and acidic residues" evidence="7">
    <location>
        <begin position="120"/>
        <end position="135"/>
    </location>
</feature>
<dbReference type="AlphaFoldDB" id="A0A915CT99"/>
<dbReference type="GO" id="GO:0005524">
    <property type="term" value="F:ATP binding"/>
    <property type="evidence" value="ECO:0007669"/>
    <property type="project" value="UniProtKB-KW"/>
</dbReference>
<sequence length="485" mass="54850">MVDCLKFTLTDSSINNSNIIMQSQADEDPCSVDVVYSLPNPRPFPNADQHAVESSDEEGTLDGDETPNWPASDSEEHTAEQEKEPDELATLHQTFNLNCSLGDRRGSRKISLNTSSSTRVDTDSSKESESARESGSHSPSVEYNVSLKSPLPPEPATPSVADIILLRYHLSPQMIDEKTAESERFDFGKAIRKQEDLTPLKYNLVNLCTIGTGTFGRVQLARHKVTGQYYALNVEHVHHEKQVLQQLEHPFIVKMFDTAMDSSHLYMIMEFLSGGELFSYLRVSKTFSSQVVKFYAAEILLALEYLHGKSIAYRDLKPENLMLTEEGHVKITDFGFAKKIDNKSYTLCGTPAYLAPEIGARIGHNQMVDYWALGILIFELMAGFPPFYGKTVDDILDSIREGQQQQKDLANTMAVWISREKHLVLMPKTCWFKNCDWQLVYDKALRPPLIPTIYHEGDTGNFDSYDELEKPPAATQRQLDLFDEW</sequence>
<evidence type="ECO:0000256" key="6">
    <source>
        <dbReference type="ARBA" id="ARBA00022840"/>
    </source>
</evidence>
<dbReference type="FunFam" id="1.10.510.10:FF:000571">
    <property type="entry name" value="Maternal embryonic leucine zipper kinase"/>
    <property type="match status" value="1"/>
</dbReference>
<evidence type="ECO:0000256" key="7">
    <source>
        <dbReference type="SAM" id="MobiDB-lite"/>
    </source>
</evidence>
<feature type="domain" description="Protein kinase" evidence="8">
    <location>
        <begin position="204"/>
        <end position="485"/>
    </location>
</feature>
<keyword evidence="3" id="KW-0808">Transferase</keyword>
<reference evidence="11" key="1">
    <citation type="submission" date="2022-11" db="UniProtKB">
        <authorList>
            <consortium name="WormBaseParasite"/>
        </authorList>
    </citation>
    <scope>IDENTIFICATION</scope>
</reference>
<keyword evidence="2" id="KW-0723">Serine/threonine-protein kinase</keyword>
<dbReference type="SUPFAM" id="SSF56112">
    <property type="entry name" value="Protein kinase-like (PK-like)"/>
    <property type="match status" value="1"/>
</dbReference>
<dbReference type="InterPro" id="IPR011009">
    <property type="entry name" value="Kinase-like_dom_sf"/>
</dbReference>
<evidence type="ECO:0000259" key="9">
    <source>
        <dbReference type="PROSITE" id="PS51285"/>
    </source>
</evidence>
<feature type="compositionally biased region" description="Acidic residues" evidence="7">
    <location>
        <begin position="54"/>
        <end position="65"/>
    </location>
</feature>
<dbReference type="InterPro" id="IPR000719">
    <property type="entry name" value="Prot_kinase_dom"/>
</dbReference>
<dbReference type="PROSITE" id="PS51285">
    <property type="entry name" value="AGC_KINASE_CTER"/>
    <property type="match status" value="1"/>
</dbReference>
<protein>
    <submittedName>
        <fullName evidence="11">Uncharacterized protein</fullName>
    </submittedName>
</protein>
<evidence type="ECO:0000256" key="1">
    <source>
        <dbReference type="ARBA" id="ARBA00001946"/>
    </source>
</evidence>
<organism evidence="10 11">
    <name type="scientific">Ditylenchus dipsaci</name>
    <dbReference type="NCBI Taxonomy" id="166011"/>
    <lineage>
        <taxon>Eukaryota</taxon>
        <taxon>Metazoa</taxon>
        <taxon>Ecdysozoa</taxon>
        <taxon>Nematoda</taxon>
        <taxon>Chromadorea</taxon>
        <taxon>Rhabditida</taxon>
        <taxon>Tylenchina</taxon>
        <taxon>Tylenchomorpha</taxon>
        <taxon>Sphaerularioidea</taxon>
        <taxon>Anguinidae</taxon>
        <taxon>Anguininae</taxon>
        <taxon>Ditylenchus</taxon>
    </lineage>
</organism>
<evidence type="ECO:0000256" key="2">
    <source>
        <dbReference type="ARBA" id="ARBA00022527"/>
    </source>
</evidence>
<dbReference type="SMART" id="SM00133">
    <property type="entry name" value="S_TK_X"/>
    <property type="match status" value="1"/>
</dbReference>
<dbReference type="SMART" id="SM00220">
    <property type="entry name" value="S_TKc"/>
    <property type="match status" value="1"/>
</dbReference>
<keyword evidence="4" id="KW-0547">Nucleotide-binding</keyword>
<comment type="cofactor">
    <cofactor evidence="1">
        <name>Mg(2+)</name>
        <dbReference type="ChEBI" id="CHEBI:18420"/>
    </cofactor>
</comment>
<dbReference type="PROSITE" id="PS00108">
    <property type="entry name" value="PROTEIN_KINASE_ST"/>
    <property type="match status" value="1"/>
</dbReference>
<keyword evidence="6" id="KW-0067">ATP-binding</keyword>
<keyword evidence="10" id="KW-1185">Reference proteome</keyword>
<dbReference type="InterPro" id="IPR000961">
    <property type="entry name" value="AGC-kinase_C"/>
</dbReference>
<dbReference type="PROSITE" id="PS50011">
    <property type="entry name" value="PROTEIN_KINASE_DOM"/>
    <property type="match status" value="1"/>
</dbReference>
<name>A0A915CT99_9BILA</name>
<dbReference type="Proteomes" id="UP000887574">
    <property type="component" value="Unplaced"/>
</dbReference>
<dbReference type="GO" id="GO:0005829">
    <property type="term" value="C:cytosol"/>
    <property type="evidence" value="ECO:0007669"/>
    <property type="project" value="TreeGrafter"/>
</dbReference>